<dbReference type="AlphaFoldDB" id="A0A388SEL8"/>
<protein>
    <submittedName>
        <fullName evidence="2">Uncharacterized protein</fullName>
    </submittedName>
</protein>
<proteinExistence type="predicted"/>
<feature type="region of interest" description="Disordered" evidence="1">
    <location>
        <begin position="24"/>
        <end position="71"/>
    </location>
</feature>
<dbReference type="EMBL" id="BGZJ01000001">
    <property type="protein sequence ID" value="GBO93134.1"/>
    <property type="molecule type" value="Genomic_DNA"/>
</dbReference>
<evidence type="ECO:0000256" key="1">
    <source>
        <dbReference type="SAM" id="MobiDB-lite"/>
    </source>
</evidence>
<evidence type="ECO:0000313" key="2">
    <source>
        <dbReference type="EMBL" id="GBO93134.1"/>
    </source>
</evidence>
<keyword evidence="3" id="KW-1185">Reference proteome</keyword>
<evidence type="ECO:0000313" key="3">
    <source>
        <dbReference type="Proteomes" id="UP000266091"/>
    </source>
</evidence>
<dbReference type="Proteomes" id="UP000266091">
    <property type="component" value="Unassembled WGS sequence"/>
</dbReference>
<name>A0A388SEL8_9BURK</name>
<reference evidence="2 3" key="1">
    <citation type="journal article" date="2018" name="Int. J. Syst. Evol. Microbiol.">
        <title>Mesosutterella multiformis gen. nov., sp. nov., a member of the family Sutterellaceae and Sutterella megalosphaeroides sp. nov., isolated from human faeces.</title>
        <authorList>
            <person name="Sakamoto M."/>
            <person name="Ikeyama N."/>
            <person name="Kunihiro T."/>
            <person name="Iino T."/>
            <person name="Yuki M."/>
            <person name="Ohkuma M."/>
        </authorList>
    </citation>
    <scope>NUCLEOTIDE SEQUENCE [LARGE SCALE GENOMIC DNA]</scope>
    <source>
        <strain evidence="2 3">4NBBH2</strain>
    </source>
</reference>
<sequence>METPPARGREKPILRREYTGLLNFRLKPPADPPGALPREGEKAVPRGQDPGSNFHNSLSSKEKSRTAASGTGCILVPVV</sequence>
<feature type="compositionally biased region" description="Polar residues" evidence="1">
    <location>
        <begin position="50"/>
        <end position="59"/>
    </location>
</feature>
<organism evidence="2 3">
    <name type="scientific">Mesosutterella multiformis</name>
    <dbReference type="NCBI Taxonomy" id="2259133"/>
    <lineage>
        <taxon>Bacteria</taxon>
        <taxon>Pseudomonadati</taxon>
        <taxon>Pseudomonadota</taxon>
        <taxon>Betaproteobacteria</taxon>
        <taxon>Burkholderiales</taxon>
        <taxon>Sutterellaceae</taxon>
        <taxon>Mesosutterella</taxon>
    </lineage>
</organism>
<accession>A0A388SEL8</accession>
<comment type="caution">
    <text evidence="2">The sequence shown here is derived from an EMBL/GenBank/DDBJ whole genome shotgun (WGS) entry which is preliminary data.</text>
</comment>
<gene>
    <name evidence="2" type="ORF">MESMUL_04880</name>
</gene>